<reference evidence="1" key="1">
    <citation type="submission" date="2014-11" db="EMBL/GenBank/DDBJ databases">
        <authorList>
            <person name="Amaro Gonzalez C."/>
        </authorList>
    </citation>
    <scope>NUCLEOTIDE SEQUENCE</scope>
</reference>
<reference evidence="1" key="2">
    <citation type="journal article" date="2015" name="Fish Shellfish Immunol.">
        <title>Early steps in the European eel (Anguilla anguilla)-Vibrio vulnificus interaction in the gills: Role of the RtxA13 toxin.</title>
        <authorList>
            <person name="Callol A."/>
            <person name="Pajuelo D."/>
            <person name="Ebbesson L."/>
            <person name="Teles M."/>
            <person name="MacKenzie S."/>
            <person name="Amaro C."/>
        </authorList>
    </citation>
    <scope>NUCLEOTIDE SEQUENCE</scope>
</reference>
<evidence type="ECO:0000313" key="1">
    <source>
        <dbReference type="EMBL" id="JAI01024.1"/>
    </source>
</evidence>
<protein>
    <submittedName>
        <fullName evidence="1">Uncharacterized protein</fullName>
    </submittedName>
</protein>
<name>A0A0E9XH50_ANGAN</name>
<dbReference type="AlphaFoldDB" id="A0A0E9XH50"/>
<accession>A0A0E9XH50</accession>
<dbReference type="EMBL" id="GBXM01007554">
    <property type="protein sequence ID" value="JAI01024.1"/>
    <property type="molecule type" value="Transcribed_RNA"/>
</dbReference>
<proteinExistence type="predicted"/>
<organism evidence="1">
    <name type="scientific">Anguilla anguilla</name>
    <name type="common">European freshwater eel</name>
    <name type="synonym">Muraena anguilla</name>
    <dbReference type="NCBI Taxonomy" id="7936"/>
    <lineage>
        <taxon>Eukaryota</taxon>
        <taxon>Metazoa</taxon>
        <taxon>Chordata</taxon>
        <taxon>Craniata</taxon>
        <taxon>Vertebrata</taxon>
        <taxon>Euteleostomi</taxon>
        <taxon>Actinopterygii</taxon>
        <taxon>Neopterygii</taxon>
        <taxon>Teleostei</taxon>
        <taxon>Anguilliformes</taxon>
        <taxon>Anguillidae</taxon>
        <taxon>Anguilla</taxon>
    </lineage>
</organism>
<sequence>MGNRCSDTLLGKNNYILTTILYYLGINSTEVDFPLLAFIDNFEGQCCKTHTYSLYFYTPSETRISVQ</sequence>